<name>K0KQJ8_WICCF</name>
<evidence type="ECO:0000256" key="1">
    <source>
        <dbReference type="SAM" id="Coils"/>
    </source>
</evidence>
<proteinExistence type="predicted"/>
<reference evidence="3 4" key="1">
    <citation type="journal article" date="2012" name="Eukaryot. Cell">
        <title>Draft genome sequence of Wickerhamomyces ciferrii NRRL Y-1031 F-60-10.</title>
        <authorList>
            <person name="Schneider J."/>
            <person name="Andrea H."/>
            <person name="Blom J."/>
            <person name="Jaenicke S."/>
            <person name="Ruckert C."/>
            <person name="Schorsch C."/>
            <person name="Szczepanowski R."/>
            <person name="Farwick M."/>
            <person name="Goesmann A."/>
            <person name="Puhler A."/>
            <person name="Schaffer S."/>
            <person name="Tauch A."/>
            <person name="Kohler T."/>
            <person name="Brinkrolf K."/>
        </authorList>
    </citation>
    <scope>NUCLEOTIDE SEQUENCE [LARGE SCALE GENOMIC DNA]</scope>
    <source>
        <strain evidence="4">ATCC 14091 / BCRC 22168 / CBS 111 / JCM 3599 / NBRC 0793 / NRRL Y-1031 F-60-10</strain>
    </source>
</reference>
<evidence type="ECO:0000313" key="4">
    <source>
        <dbReference type="Proteomes" id="UP000009328"/>
    </source>
</evidence>
<feature type="chain" id="PRO_5003834470" evidence="2">
    <location>
        <begin position="20"/>
        <end position="104"/>
    </location>
</feature>
<dbReference type="EMBL" id="CAIF01000085">
    <property type="protein sequence ID" value="CCH43639.1"/>
    <property type="molecule type" value="Genomic_DNA"/>
</dbReference>
<feature type="signal peptide" evidence="2">
    <location>
        <begin position="1"/>
        <end position="19"/>
    </location>
</feature>
<accession>K0KQJ8</accession>
<comment type="caution">
    <text evidence="3">The sequence shown here is derived from an EMBL/GenBank/DDBJ whole genome shotgun (WGS) entry which is preliminary data.</text>
</comment>
<protein>
    <submittedName>
        <fullName evidence="3">Secreted protein</fullName>
    </submittedName>
</protein>
<sequence length="104" mass="12200">MVVITSWLASTIAFGVATTAVMTNAMSSYADRILNINGIEKLEDEYLDLKFENYQKENRLLELKEQTRLLEQKLTSKIFHKLREQALYDKFHKNSSYFDLAKQF</sequence>
<dbReference type="Proteomes" id="UP000009328">
    <property type="component" value="Unassembled WGS sequence"/>
</dbReference>
<dbReference type="AlphaFoldDB" id="K0KQJ8"/>
<evidence type="ECO:0000256" key="2">
    <source>
        <dbReference type="SAM" id="SignalP"/>
    </source>
</evidence>
<organism evidence="3 4">
    <name type="scientific">Wickerhamomyces ciferrii (strain ATCC 14091 / BCRC 22168 / CBS 111 / JCM 3599 / NBRC 0793 / NRRL Y-1031 F-60-10)</name>
    <name type="common">Yeast</name>
    <name type="synonym">Pichia ciferrii</name>
    <dbReference type="NCBI Taxonomy" id="1206466"/>
    <lineage>
        <taxon>Eukaryota</taxon>
        <taxon>Fungi</taxon>
        <taxon>Dikarya</taxon>
        <taxon>Ascomycota</taxon>
        <taxon>Saccharomycotina</taxon>
        <taxon>Saccharomycetes</taxon>
        <taxon>Phaffomycetales</taxon>
        <taxon>Wickerhamomycetaceae</taxon>
        <taxon>Wickerhamomyces</taxon>
    </lineage>
</organism>
<dbReference type="HOGENOM" id="CLU_2252149_0_0_1"/>
<evidence type="ECO:0000313" key="3">
    <source>
        <dbReference type="EMBL" id="CCH43639.1"/>
    </source>
</evidence>
<gene>
    <name evidence="3" type="ORF">BN7_3192</name>
</gene>
<feature type="coiled-coil region" evidence="1">
    <location>
        <begin position="39"/>
        <end position="73"/>
    </location>
</feature>
<keyword evidence="1" id="KW-0175">Coiled coil</keyword>
<keyword evidence="4" id="KW-1185">Reference proteome</keyword>
<keyword evidence="2" id="KW-0732">Signal</keyword>
<dbReference type="InParanoid" id="K0KQJ8"/>